<proteinExistence type="predicted"/>
<dbReference type="Proteomes" id="UP000030745">
    <property type="component" value="Unassembled WGS sequence"/>
</dbReference>
<dbReference type="VEuPathDB" id="FungiDB:SPRG_02527"/>
<name>A0A067CQ68_SAPPC</name>
<dbReference type="GeneID" id="24125078"/>
<accession>A0A067CQ68</accession>
<dbReference type="AlphaFoldDB" id="A0A067CQ68"/>
<protein>
    <submittedName>
        <fullName evidence="2">Uncharacterized protein</fullName>
    </submittedName>
</protein>
<dbReference type="KEGG" id="spar:SPRG_02527"/>
<keyword evidence="1" id="KW-0175">Coiled coil</keyword>
<dbReference type="EMBL" id="KK583194">
    <property type="protein sequence ID" value="KDO32834.1"/>
    <property type="molecule type" value="Genomic_DNA"/>
</dbReference>
<reference evidence="2 3" key="1">
    <citation type="journal article" date="2013" name="PLoS Genet.">
        <title>Distinctive expansion of potential virulence genes in the genome of the oomycete fish pathogen Saprolegnia parasitica.</title>
        <authorList>
            <person name="Jiang R.H."/>
            <person name="de Bruijn I."/>
            <person name="Haas B.J."/>
            <person name="Belmonte R."/>
            <person name="Lobach L."/>
            <person name="Christie J."/>
            <person name="van den Ackerveken G."/>
            <person name="Bottin A."/>
            <person name="Bulone V."/>
            <person name="Diaz-Moreno S.M."/>
            <person name="Dumas B."/>
            <person name="Fan L."/>
            <person name="Gaulin E."/>
            <person name="Govers F."/>
            <person name="Grenville-Briggs L.J."/>
            <person name="Horner N.R."/>
            <person name="Levin J.Z."/>
            <person name="Mammella M."/>
            <person name="Meijer H.J."/>
            <person name="Morris P."/>
            <person name="Nusbaum C."/>
            <person name="Oome S."/>
            <person name="Phillips A.J."/>
            <person name="van Rooyen D."/>
            <person name="Rzeszutek E."/>
            <person name="Saraiva M."/>
            <person name="Secombes C.J."/>
            <person name="Seidl M.F."/>
            <person name="Snel B."/>
            <person name="Stassen J.H."/>
            <person name="Sykes S."/>
            <person name="Tripathy S."/>
            <person name="van den Berg H."/>
            <person name="Vega-Arreguin J.C."/>
            <person name="Wawra S."/>
            <person name="Young S.K."/>
            <person name="Zeng Q."/>
            <person name="Dieguez-Uribeondo J."/>
            <person name="Russ C."/>
            <person name="Tyler B.M."/>
            <person name="van West P."/>
        </authorList>
    </citation>
    <scope>NUCLEOTIDE SEQUENCE [LARGE SCALE GENOMIC DNA]</scope>
    <source>
        <strain evidence="2 3">CBS 223.65</strain>
    </source>
</reference>
<feature type="coiled-coil region" evidence="1">
    <location>
        <begin position="10"/>
        <end position="37"/>
    </location>
</feature>
<evidence type="ECO:0000313" key="3">
    <source>
        <dbReference type="Proteomes" id="UP000030745"/>
    </source>
</evidence>
<organism evidence="2 3">
    <name type="scientific">Saprolegnia parasitica (strain CBS 223.65)</name>
    <dbReference type="NCBI Taxonomy" id="695850"/>
    <lineage>
        <taxon>Eukaryota</taxon>
        <taxon>Sar</taxon>
        <taxon>Stramenopiles</taxon>
        <taxon>Oomycota</taxon>
        <taxon>Saprolegniomycetes</taxon>
        <taxon>Saprolegniales</taxon>
        <taxon>Saprolegniaceae</taxon>
        <taxon>Saprolegnia</taxon>
    </lineage>
</organism>
<sequence>MRLSVLKAAHSATRDRLIATQTELRRLQREIALVECKTLPQVPQYRFGSSAEVTSPHEAYAAFQERTEATARFAAMQAVVAQLQQNQAALEKDHGELKMKVNRLSAALDRPIA</sequence>
<evidence type="ECO:0000313" key="2">
    <source>
        <dbReference type="EMBL" id="KDO32834.1"/>
    </source>
</evidence>
<evidence type="ECO:0000256" key="1">
    <source>
        <dbReference type="SAM" id="Coils"/>
    </source>
</evidence>
<dbReference type="RefSeq" id="XP_012196489.1">
    <property type="nucleotide sequence ID" value="XM_012341099.1"/>
</dbReference>
<keyword evidence="3" id="KW-1185">Reference proteome</keyword>
<gene>
    <name evidence="2" type="ORF">SPRG_02527</name>
</gene>
<feature type="coiled-coil region" evidence="1">
    <location>
        <begin position="73"/>
        <end position="100"/>
    </location>
</feature>